<evidence type="ECO:0000259" key="11">
    <source>
        <dbReference type="Pfam" id="PF07715"/>
    </source>
</evidence>
<gene>
    <name evidence="12" type="ORF">N1F79_04585</name>
</gene>
<dbReference type="NCBIfam" id="TIGR04056">
    <property type="entry name" value="OMP_RagA_SusC"/>
    <property type="match status" value="1"/>
</dbReference>
<evidence type="ECO:0000256" key="2">
    <source>
        <dbReference type="ARBA" id="ARBA00022448"/>
    </source>
</evidence>
<feature type="domain" description="TonB-dependent receptor plug" evidence="11">
    <location>
        <begin position="161"/>
        <end position="267"/>
    </location>
</feature>
<dbReference type="PROSITE" id="PS52016">
    <property type="entry name" value="TONB_DEPENDENT_REC_3"/>
    <property type="match status" value="1"/>
</dbReference>
<comment type="similarity">
    <text evidence="8 9">Belongs to the TonB-dependent receptor family.</text>
</comment>
<dbReference type="Pfam" id="PF07715">
    <property type="entry name" value="Plug"/>
    <property type="match status" value="1"/>
</dbReference>
<sequence>MEEVINAIETLTDYKFFVNTQEVDLKRLVSIQEADKFVPTILEKLFFDTPVSYEILGKQIVLKKTKAILYHEISGIVNDAHGDPLSGTNVIIENTYTGVVTDFDGKFTIRVPNGNVLVFSYIGMSTKKVKIEENQILNIKLIQIGTELEEVIIVGYGFKKKINLSGAVASVNEEVLENRGNYITGEALQGTIANLNIVSTGNPNTVPSFNIRGFTSISGGKPLVVIDGVAGTEKDLARMASNDIASISVLKDAASASIFGSRASFGVILIETKKGVSDKMQVNVNVNASVKTLGRTPEMELDPYKVASFKDLMAVPWYDFYSVEDLEYAKQVSLGNADPTRINPARLDRYQYFHSTNWKEIILKKISSTNTINMNISQKFEKGSYYFGVEGIKSAGVYAYNNDIHKRTNLRLKSSYELADWLNFSNNTWIYNNNYDESNAAGSEFFREIINRFTLDPLYNPDGSPTYSYARMIGRLEAGNYTTNEINYQSKFGLDMNFFDNRLKVVAVASYKRLLTSRDAFDNPVRYSEGPGHSALTGPSEPWAGFVNWKEEYNNYNIHATFTDVFNDKHKLTLLTGYNQEEFNYKRTSGERAGLISEGLPSVNLATGNQTVSENRESWALQGIFSRANYIFDDKYIFEINVRYDGSSRYFKNDRWVLNPSASVSWIASKEGFLEDSFVELLKFRASYGSLGNQNADPYASYSFLPTGNASALINGKNIVEASAPGLVAPSFTWETIQTRNIGIDLAFLNNRLTSNFDYYHRLTLNMFAPGKELPAVLGTAVPNENATDLITKGWEFNLVWRDKFDLWNKSFRYSIDFNLGDSQTWITKFPNSTGDLDQFYKGQKIGELWGFVTDGYYQTQEEIDFGPDNTDVASYPSTRPTLPGDVKFTDLNGDGKISYGNNTLTDPGDRRIIGNSSARYNFGLNLNVAWNGFDFRTFFQGVGKRDFYPGGNASRYYFWSAYAFPWASVTKENYNNHWTPNTRNAFYPRPKSYVAEGAGAPGGGPAEVSLAQTRWLQDASYVRLKNVTIGYSIPSDVCENIGVTKLRLYLSGENLYEITKLFKYLDPENLEGDGYPFRRTFSLGLSLAF</sequence>
<keyword evidence="7 8" id="KW-0998">Cell outer membrane</keyword>
<dbReference type="SUPFAM" id="SSF49464">
    <property type="entry name" value="Carboxypeptidase regulatory domain-like"/>
    <property type="match status" value="1"/>
</dbReference>
<dbReference type="SUPFAM" id="SSF56935">
    <property type="entry name" value="Porins"/>
    <property type="match status" value="1"/>
</dbReference>
<dbReference type="InterPro" id="IPR000531">
    <property type="entry name" value="Beta-barrel_TonB"/>
</dbReference>
<evidence type="ECO:0000256" key="4">
    <source>
        <dbReference type="ARBA" id="ARBA00022692"/>
    </source>
</evidence>
<dbReference type="InterPro" id="IPR039426">
    <property type="entry name" value="TonB-dep_rcpt-like"/>
</dbReference>
<dbReference type="Gene3D" id="2.60.40.1120">
    <property type="entry name" value="Carboxypeptidase-like, regulatory domain"/>
    <property type="match status" value="1"/>
</dbReference>
<accession>A0ABU7XRI9</accession>
<dbReference type="InterPro" id="IPR023997">
    <property type="entry name" value="TonB-dep_OMP_SusC/RagA_CS"/>
</dbReference>
<dbReference type="InterPro" id="IPR008969">
    <property type="entry name" value="CarboxyPept-like_regulatory"/>
</dbReference>
<evidence type="ECO:0000256" key="8">
    <source>
        <dbReference type="PROSITE-ProRule" id="PRU01360"/>
    </source>
</evidence>
<dbReference type="InterPro" id="IPR036942">
    <property type="entry name" value="Beta-barrel_TonB_sf"/>
</dbReference>
<dbReference type="Pfam" id="PF13715">
    <property type="entry name" value="CarbopepD_reg_2"/>
    <property type="match status" value="1"/>
</dbReference>
<keyword evidence="13" id="KW-1185">Reference proteome</keyword>
<dbReference type="Gene3D" id="2.40.170.20">
    <property type="entry name" value="TonB-dependent receptor, beta-barrel domain"/>
    <property type="match status" value="1"/>
</dbReference>
<evidence type="ECO:0000259" key="10">
    <source>
        <dbReference type="Pfam" id="PF00593"/>
    </source>
</evidence>
<comment type="caution">
    <text evidence="12">The sequence shown here is derived from an EMBL/GenBank/DDBJ whole genome shotgun (WGS) entry which is preliminary data.</text>
</comment>
<keyword evidence="4 8" id="KW-0812">Transmembrane</keyword>
<dbReference type="RefSeq" id="WP_303304776.1">
    <property type="nucleotide sequence ID" value="NZ_JAODOP010000004.1"/>
</dbReference>
<feature type="domain" description="TonB-dependent receptor-like beta-barrel" evidence="10">
    <location>
        <begin position="426"/>
        <end position="914"/>
    </location>
</feature>
<keyword evidence="5 9" id="KW-0798">TonB box</keyword>
<keyword evidence="3 8" id="KW-1134">Transmembrane beta strand</keyword>
<reference evidence="12 13" key="1">
    <citation type="submission" date="2022-09" db="EMBL/GenBank/DDBJ databases">
        <title>Genome sequencing of Flavivirga sp. MEBiC05379.</title>
        <authorList>
            <person name="Oh H.-M."/>
            <person name="Kwon K.K."/>
            <person name="Park M.J."/>
            <person name="Yang S.-H."/>
        </authorList>
    </citation>
    <scope>NUCLEOTIDE SEQUENCE [LARGE SCALE GENOMIC DNA]</scope>
    <source>
        <strain evidence="12 13">MEBiC05379</strain>
    </source>
</reference>
<comment type="subcellular location">
    <subcellularLocation>
        <location evidence="1 8">Cell outer membrane</location>
        <topology evidence="1 8">Multi-pass membrane protein</topology>
    </subcellularLocation>
</comment>
<evidence type="ECO:0000313" key="12">
    <source>
        <dbReference type="EMBL" id="MEF3832395.1"/>
    </source>
</evidence>
<dbReference type="EMBL" id="JAODOP010000004">
    <property type="protein sequence ID" value="MEF3832395.1"/>
    <property type="molecule type" value="Genomic_DNA"/>
</dbReference>
<dbReference type="Proteomes" id="UP001337305">
    <property type="component" value="Unassembled WGS sequence"/>
</dbReference>
<dbReference type="InterPro" id="IPR023996">
    <property type="entry name" value="TonB-dep_OMP_SusC/RagA"/>
</dbReference>
<dbReference type="Pfam" id="PF00593">
    <property type="entry name" value="TonB_dep_Rec_b-barrel"/>
    <property type="match status" value="1"/>
</dbReference>
<proteinExistence type="inferred from homology"/>
<evidence type="ECO:0000256" key="7">
    <source>
        <dbReference type="ARBA" id="ARBA00023237"/>
    </source>
</evidence>
<organism evidence="12 13">
    <name type="scientific">Flavivirga spongiicola</name>
    <dbReference type="NCBI Taxonomy" id="421621"/>
    <lineage>
        <taxon>Bacteria</taxon>
        <taxon>Pseudomonadati</taxon>
        <taxon>Bacteroidota</taxon>
        <taxon>Flavobacteriia</taxon>
        <taxon>Flavobacteriales</taxon>
        <taxon>Flavobacteriaceae</taxon>
        <taxon>Flavivirga</taxon>
    </lineage>
</organism>
<evidence type="ECO:0000256" key="5">
    <source>
        <dbReference type="ARBA" id="ARBA00023077"/>
    </source>
</evidence>
<protein>
    <submittedName>
        <fullName evidence="12">SusC/RagA family TonB-linked outer membrane protein</fullName>
    </submittedName>
</protein>
<keyword evidence="2 8" id="KW-0813">Transport</keyword>
<evidence type="ECO:0000313" key="13">
    <source>
        <dbReference type="Proteomes" id="UP001337305"/>
    </source>
</evidence>
<evidence type="ECO:0000256" key="1">
    <source>
        <dbReference type="ARBA" id="ARBA00004571"/>
    </source>
</evidence>
<evidence type="ECO:0000256" key="9">
    <source>
        <dbReference type="RuleBase" id="RU003357"/>
    </source>
</evidence>
<evidence type="ECO:0000256" key="3">
    <source>
        <dbReference type="ARBA" id="ARBA00022452"/>
    </source>
</evidence>
<keyword evidence="6 8" id="KW-0472">Membrane</keyword>
<dbReference type="InterPro" id="IPR037066">
    <property type="entry name" value="Plug_dom_sf"/>
</dbReference>
<evidence type="ECO:0000256" key="6">
    <source>
        <dbReference type="ARBA" id="ARBA00023136"/>
    </source>
</evidence>
<dbReference type="InterPro" id="IPR012910">
    <property type="entry name" value="Plug_dom"/>
</dbReference>
<dbReference type="NCBIfam" id="TIGR04057">
    <property type="entry name" value="SusC_RagA_signa"/>
    <property type="match status" value="1"/>
</dbReference>
<name>A0ABU7XRI9_9FLAO</name>
<dbReference type="Gene3D" id="2.170.130.10">
    <property type="entry name" value="TonB-dependent receptor, plug domain"/>
    <property type="match status" value="1"/>
</dbReference>